<dbReference type="Gene3D" id="3.90.550.10">
    <property type="entry name" value="Spore Coat Polysaccharide Biosynthesis Protein SpsA, Chain A"/>
    <property type="match status" value="1"/>
</dbReference>
<sequence>MNQSPLVSAVVTTHNREELLPRALDSVAVQGYPRLELVVVDDGSRNEVRSVVKGYREVLPVQYIRNEHPRGACRARNQGIQAASGIFVAGLDDDDAWRKDRIAKLVEAYSDDWAFVTSDVRMMYRKGARVWRKPPSITLDDLLYSNYVGNQGLIKKERLLAVGCFDDTLAAAQDYDLWIRLAEKFGPVKNVREPLQDVYIEHGGERISNPHDQLRGYLAFYQKHKSKMNNRQRKYQLFNIRKATGKATSLLDLAGWVPPHRYWKEIKNWLAAKYFTN</sequence>
<evidence type="ECO:0000313" key="2">
    <source>
        <dbReference type="EMBL" id="SMO66818.1"/>
    </source>
</evidence>
<organism evidence="2 3">
    <name type="scientific">Fodinibius sediminis</name>
    <dbReference type="NCBI Taxonomy" id="1214077"/>
    <lineage>
        <taxon>Bacteria</taxon>
        <taxon>Pseudomonadati</taxon>
        <taxon>Balneolota</taxon>
        <taxon>Balneolia</taxon>
        <taxon>Balneolales</taxon>
        <taxon>Balneolaceae</taxon>
        <taxon>Fodinibius</taxon>
    </lineage>
</organism>
<keyword evidence="2" id="KW-0808">Transferase</keyword>
<keyword evidence="3" id="KW-1185">Reference proteome</keyword>
<accession>A0A521D556</accession>
<dbReference type="EMBL" id="FXTH01000008">
    <property type="protein sequence ID" value="SMO66818.1"/>
    <property type="molecule type" value="Genomic_DNA"/>
</dbReference>
<dbReference type="OrthoDB" id="597270at2"/>
<dbReference type="GO" id="GO:0016758">
    <property type="term" value="F:hexosyltransferase activity"/>
    <property type="evidence" value="ECO:0007669"/>
    <property type="project" value="UniProtKB-ARBA"/>
</dbReference>
<dbReference type="Pfam" id="PF00535">
    <property type="entry name" value="Glycos_transf_2"/>
    <property type="match status" value="1"/>
</dbReference>
<dbReference type="RefSeq" id="WP_142714578.1">
    <property type="nucleotide sequence ID" value="NZ_FXTH01000008.1"/>
</dbReference>
<protein>
    <submittedName>
        <fullName evidence="2">Glycosyltransferase involved in cell wall bisynthesis</fullName>
    </submittedName>
</protein>
<dbReference type="SUPFAM" id="SSF53448">
    <property type="entry name" value="Nucleotide-diphospho-sugar transferases"/>
    <property type="match status" value="1"/>
</dbReference>
<dbReference type="AlphaFoldDB" id="A0A521D556"/>
<evidence type="ECO:0000259" key="1">
    <source>
        <dbReference type="Pfam" id="PF00535"/>
    </source>
</evidence>
<dbReference type="Proteomes" id="UP000317593">
    <property type="component" value="Unassembled WGS sequence"/>
</dbReference>
<dbReference type="PANTHER" id="PTHR22916:SF3">
    <property type="entry name" value="UDP-GLCNAC:BETAGAL BETA-1,3-N-ACETYLGLUCOSAMINYLTRANSFERASE-LIKE PROTEIN 1"/>
    <property type="match status" value="1"/>
</dbReference>
<feature type="domain" description="Glycosyltransferase 2-like" evidence="1">
    <location>
        <begin position="8"/>
        <end position="145"/>
    </location>
</feature>
<dbReference type="CDD" id="cd00761">
    <property type="entry name" value="Glyco_tranf_GTA_type"/>
    <property type="match status" value="1"/>
</dbReference>
<dbReference type="InterPro" id="IPR001173">
    <property type="entry name" value="Glyco_trans_2-like"/>
</dbReference>
<dbReference type="PANTHER" id="PTHR22916">
    <property type="entry name" value="GLYCOSYLTRANSFERASE"/>
    <property type="match status" value="1"/>
</dbReference>
<gene>
    <name evidence="2" type="ORF">SAMN06265218_108159</name>
</gene>
<proteinExistence type="predicted"/>
<reference evidence="2 3" key="1">
    <citation type="submission" date="2017-05" db="EMBL/GenBank/DDBJ databases">
        <authorList>
            <person name="Varghese N."/>
            <person name="Submissions S."/>
        </authorList>
    </citation>
    <scope>NUCLEOTIDE SEQUENCE [LARGE SCALE GENOMIC DNA]</scope>
    <source>
        <strain evidence="2 3">DSM 21194</strain>
    </source>
</reference>
<name>A0A521D556_9BACT</name>
<evidence type="ECO:0000313" key="3">
    <source>
        <dbReference type="Proteomes" id="UP000317593"/>
    </source>
</evidence>
<dbReference type="InterPro" id="IPR029044">
    <property type="entry name" value="Nucleotide-diphossugar_trans"/>
</dbReference>